<evidence type="ECO:0000256" key="1">
    <source>
        <dbReference type="SAM" id="MobiDB-lite"/>
    </source>
</evidence>
<dbReference type="OrthoDB" id="2740871at2759"/>
<sequence>MDAGTAGTLVHSVLFNHDLLHGIFSFLHHPPTPPGHADEDKPGVEEATLARAARVCKTFTDPALAALWDSLPTFLPLWLLLEPLQMLGEQAAPPDQHLKYILTNEISPANWSRFRHYAALIREVRLDDVTDARIDQSVWLHLVARAGGEVTLLPRLRSLSYAVLNPYRTSILLFLSPTLRKLDLCCSWRAANWGPIERQEAAVSMLIRAACTNCPQLDDLKLSMLEFPGPLRVAAEGLKHRLRRLELGTLEVSDAATIQALADISTLEQLREIHVKGLPTQRVPIRGFRALKDLSIVCDAVEDVANLLACVVSPLESLEICSFAPSSSWQEGFGAIVPMVKKSLKSFGIELLPEPTGNQPETLYMLQLVQHLLPLRNLEAFSLLVRDTALIAEDHAFEAMTKAWPRLLSFSLDGGVVTSSATLTTLALFAQNCPALHTLLLPHLTDAVDVPQLDNDALPVPSQGALRRLSFYLMEGMTIRDPHTTARVISRLFPNLDIQGACRMAPFHKPTPADEDEALAEEQEGAREMQRQAGRDAWASVLAVIQQLYMETPSPARKQ</sequence>
<dbReference type="EMBL" id="ML122277">
    <property type="protein sequence ID" value="RPD58015.1"/>
    <property type="molecule type" value="Genomic_DNA"/>
</dbReference>
<accession>A0A5C2S348</accession>
<dbReference type="SUPFAM" id="SSF52047">
    <property type="entry name" value="RNI-like"/>
    <property type="match status" value="1"/>
</dbReference>
<evidence type="ECO:0008006" key="4">
    <source>
        <dbReference type="Google" id="ProtNLM"/>
    </source>
</evidence>
<name>A0A5C2S348_9APHY</name>
<dbReference type="AlphaFoldDB" id="A0A5C2S348"/>
<evidence type="ECO:0000313" key="2">
    <source>
        <dbReference type="EMBL" id="RPD58015.1"/>
    </source>
</evidence>
<organism evidence="2 3">
    <name type="scientific">Lentinus tigrinus ALCF2SS1-6</name>
    <dbReference type="NCBI Taxonomy" id="1328759"/>
    <lineage>
        <taxon>Eukaryota</taxon>
        <taxon>Fungi</taxon>
        <taxon>Dikarya</taxon>
        <taxon>Basidiomycota</taxon>
        <taxon>Agaricomycotina</taxon>
        <taxon>Agaricomycetes</taxon>
        <taxon>Polyporales</taxon>
        <taxon>Polyporaceae</taxon>
        <taxon>Lentinus</taxon>
    </lineage>
</organism>
<feature type="region of interest" description="Disordered" evidence="1">
    <location>
        <begin position="510"/>
        <end position="532"/>
    </location>
</feature>
<dbReference type="Proteomes" id="UP000313359">
    <property type="component" value="Unassembled WGS sequence"/>
</dbReference>
<proteinExistence type="predicted"/>
<keyword evidence="3" id="KW-1185">Reference proteome</keyword>
<dbReference type="InterPro" id="IPR032675">
    <property type="entry name" value="LRR_dom_sf"/>
</dbReference>
<gene>
    <name evidence="2" type="ORF">L227DRAFT_655030</name>
</gene>
<feature type="compositionally biased region" description="Acidic residues" evidence="1">
    <location>
        <begin position="513"/>
        <end position="523"/>
    </location>
</feature>
<dbReference type="Gene3D" id="3.80.10.10">
    <property type="entry name" value="Ribonuclease Inhibitor"/>
    <property type="match status" value="1"/>
</dbReference>
<protein>
    <recommendedName>
        <fullName evidence="4">F-box domain-containing protein</fullName>
    </recommendedName>
</protein>
<evidence type="ECO:0000313" key="3">
    <source>
        <dbReference type="Proteomes" id="UP000313359"/>
    </source>
</evidence>
<reference evidence="2" key="1">
    <citation type="journal article" date="2018" name="Genome Biol. Evol.">
        <title>Genomics and development of Lentinus tigrinus, a white-rot wood-decaying mushroom with dimorphic fruiting bodies.</title>
        <authorList>
            <person name="Wu B."/>
            <person name="Xu Z."/>
            <person name="Knudson A."/>
            <person name="Carlson A."/>
            <person name="Chen N."/>
            <person name="Kovaka S."/>
            <person name="LaButti K."/>
            <person name="Lipzen A."/>
            <person name="Pennachio C."/>
            <person name="Riley R."/>
            <person name="Schakwitz W."/>
            <person name="Umezawa K."/>
            <person name="Ohm R.A."/>
            <person name="Grigoriev I.V."/>
            <person name="Nagy L.G."/>
            <person name="Gibbons J."/>
            <person name="Hibbett D."/>
        </authorList>
    </citation>
    <scope>NUCLEOTIDE SEQUENCE [LARGE SCALE GENOMIC DNA]</scope>
    <source>
        <strain evidence="2">ALCF2SS1-6</strain>
    </source>
</reference>